<dbReference type="AlphaFoldDB" id="F4LKX5"/>
<sequence length="258" mass="25943">MVTPKLVIITAVIGFVLSFCTGLFSGVAFGIVVLRALLFAAVFAAIAYGTSVVFKKFLAGGGDVVQLASESAETSRPGSVVDITIGDEALPEEEDSPDFFVSDEMSGSVSKSRPTTDQGRSVSGQSAAPDTGVDRRETGQTGLSGGSGRVSQPRVSAGTPDTVPAGAADSAAAQFKPVRLGSTVSSDSDVSDLDVLPDIGDLVINEGGGQSAIMEDTDFAEGISGDAQSGLAAPASGGGSMDTETIAKAIRTALARDS</sequence>
<feature type="region of interest" description="Disordered" evidence="1">
    <location>
        <begin position="93"/>
        <end position="166"/>
    </location>
</feature>
<evidence type="ECO:0000313" key="4">
    <source>
        <dbReference type="Proteomes" id="UP000006546"/>
    </source>
</evidence>
<evidence type="ECO:0000256" key="1">
    <source>
        <dbReference type="SAM" id="MobiDB-lite"/>
    </source>
</evidence>
<dbReference type="EMBL" id="CP002696">
    <property type="protein sequence ID" value="AEE16572.1"/>
    <property type="molecule type" value="Genomic_DNA"/>
</dbReference>
<organism evidence="3 4">
    <name type="scientific">Treponema brennaborense (strain DSM 12168 / CIP 105900 / DD5/3)</name>
    <dbReference type="NCBI Taxonomy" id="906968"/>
    <lineage>
        <taxon>Bacteria</taxon>
        <taxon>Pseudomonadati</taxon>
        <taxon>Spirochaetota</taxon>
        <taxon>Spirochaetia</taxon>
        <taxon>Spirochaetales</taxon>
        <taxon>Treponemataceae</taxon>
        <taxon>Treponema</taxon>
    </lineage>
</organism>
<accession>F4LKX5</accession>
<dbReference type="eggNOG" id="ENOG5031ZVR">
    <property type="taxonomic scope" value="Bacteria"/>
</dbReference>
<name>F4LKX5_TREBD</name>
<keyword evidence="4" id="KW-1185">Reference proteome</keyword>
<evidence type="ECO:0000256" key="2">
    <source>
        <dbReference type="SAM" id="Phobius"/>
    </source>
</evidence>
<protein>
    <submittedName>
        <fullName evidence="3">Uncharacterized protein</fullName>
    </submittedName>
</protein>
<feature type="transmembrane region" description="Helical" evidence="2">
    <location>
        <begin position="6"/>
        <end position="29"/>
    </location>
</feature>
<dbReference type="KEGG" id="tbe:Trebr_1144"/>
<proteinExistence type="predicted"/>
<feature type="transmembrane region" description="Helical" evidence="2">
    <location>
        <begin position="36"/>
        <end position="54"/>
    </location>
</feature>
<evidence type="ECO:0000313" key="3">
    <source>
        <dbReference type="EMBL" id="AEE16572.1"/>
    </source>
</evidence>
<reference evidence="4" key="1">
    <citation type="submission" date="2011-04" db="EMBL/GenBank/DDBJ databases">
        <title>The complete genome of Treponema brennaborense DSM 12168.</title>
        <authorList>
            <person name="Lucas S."/>
            <person name="Han J."/>
            <person name="Lapidus A."/>
            <person name="Bruce D."/>
            <person name="Goodwin L."/>
            <person name="Pitluck S."/>
            <person name="Peters L."/>
            <person name="Kyrpides N."/>
            <person name="Mavromatis K."/>
            <person name="Ivanova N."/>
            <person name="Mikhailova N."/>
            <person name="Pagani I."/>
            <person name="Teshima H."/>
            <person name="Detter J.C."/>
            <person name="Tapia R."/>
            <person name="Han C."/>
            <person name="Land M."/>
            <person name="Hauser L."/>
            <person name="Markowitz V."/>
            <person name="Cheng J.-F."/>
            <person name="Hugenholtz P."/>
            <person name="Woyke T."/>
            <person name="Wu D."/>
            <person name="Gronow S."/>
            <person name="Wellnitz S."/>
            <person name="Brambilla E."/>
            <person name="Klenk H.-P."/>
            <person name="Eisen J.A."/>
        </authorList>
    </citation>
    <scope>NUCLEOTIDE SEQUENCE [LARGE SCALE GENOMIC DNA]</scope>
    <source>
        <strain evidence="4">DSM 12168 / CIP 105900 / DD5/3</strain>
    </source>
</reference>
<dbReference type="STRING" id="906968.Trebr_1144"/>
<keyword evidence="2" id="KW-1133">Transmembrane helix</keyword>
<dbReference type="Proteomes" id="UP000006546">
    <property type="component" value="Chromosome"/>
</dbReference>
<dbReference type="HOGENOM" id="CLU_1077436_0_0_12"/>
<keyword evidence="2" id="KW-0812">Transmembrane</keyword>
<feature type="compositionally biased region" description="Polar residues" evidence="1">
    <location>
        <begin position="105"/>
        <end position="128"/>
    </location>
</feature>
<keyword evidence="2" id="KW-0472">Membrane</keyword>
<dbReference type="RefSeq" id="WP_013758279.1">
    <property type="nucleotide sequence ID" value="NC_015500.1"/>
</dbReference>
<gene>
    <name evidence="3" type="ordered locus">Trebr_1144</name>
</gene>